<dbReference type="FunFam" id="2.30.30.60:FF:000001">
    <property type="entry name" value="MscS Mechanosensitive ion channel"/>
    <property type="match status" value="1"/>
</dbReference>
<dbReference type="InterPro" id="IPR011066">
    <property type="entry name" value="MscS_channel_C_sf"/>
</dbReference>
<feature type="transmembrane region" description="Helical" evidence="8">
    <location>
        <begin position="336"/>
        <end position="357"/>
    </location>
</feature>
<dbReference type="AlphaFoldDB" id="A0A2T1DFT2"/>
<evidence type="ECO:0000313" key="11">
    <source>
        <dbReference type="EMBL" id="PSB19317.1"/>
    </source>
</evidence>
<evidence type="ECO:0000256" key="5">
    <source>
        <dbReference type="ARBA" id="ARBA00022989"/>
    </source>
</evidence>
<reference evidence="11 12" key="2">
    <citation type="submission" date="2018-03" db="EMBL/GenBank/DDBJ databases">
        <title>The ancient ancestry and fast evolution of plastids.</title>
        <authorList>
            <person name="Moore K.R."/>
            <person name="Magnabosco C."/>
            <person name="Momper L."/>
            <person name="Gold D.A."/>
            <person name="Bosak T."/>
            <person name="Fournier G.P."/>
        </authorList>
    </citation>
    <scope>NUCLEOTIDE SEQUENCE [LARGE SCALE GENOMIC DNA]</scope>
    <source>
        <strain evidence="11 12">ULC007</strain>
    </source>
</reference>
<dbReference type="SUPFAM" id="SSF50182">
    <property type="entry name" value="Sm-like ribonucleoproteins"/>
    <property type="match status" value="1"/>
</dbReference>
<feature type="transmembrane region" description="Helical" evidence="8">
    <location>
        <begin position="363"/>
        <end position="384"/>
    </location>
</feature>
<evidence type="ECO:0000259" key="9">
    <source>
        <dbReference type="Pfam" id="PF00924"/>
    </source>
</evidence>
<dbReference type="InterPro" id="IPR010920">
    <property type="entry name" value="LSM_dom_sf"/>
</dbReference>
<dbReference type="InterPro" id="IPR049278">
    <property type="entry name" value="MS_channel_C"/>
</dbReference>
<protein>
    <submittedName>
        <fullName evidence="11">Mechanosensitive ion channel family protein</fullName>
    </submittedName>
</protein>
<dbReference type="Gene3D" id="2.30.30.60">
    <property type="match status" value="1"/>
</dbReference>
<dbReference type="InterPro" id="IPR006685">
    <property type="entry name" value="MscS_channel_2nd"/>
</dbReference>
<dbReference type="InterPro" id="IPR023408">
    <property type="entry name" value="MscS_beta-dom_sf"/>
</dbReference>
<dbReference type="GO" id="GO:0008381">
    <property type="term" value="F:mechanosensitive monoatomic ion channel activity"/>
    <property type="evidence" value="ECO:0007669"/>
    <property type="project" value="InterPro"/>
</dbReference>
<dbReference type="EMBL" id="PVWG01000011">
    <property type="protein sequence ID" value="PSB19317.1"/>
    <property type="molecule type" value="Genomic_DNA"/>
</dbReference>
<evidence type="ECO:0000256" key="1">
    <source>
        <dbReference type="ARBA" id="ARBA00004651"/>
    </source>
</evidence>
<feature type="region of interest" description="Disordered" evidence="7">
    <location>
        <begin position="552"/>
        <end position="577"/>
    </location>
</feature>
<keyword evidence="4 8" id="KW-0812">Transmembrane</keyword>
<evidence type="ECO:0000256" key="3">
    <source>
        <dbReference type="ARBA" id="ARBA00022475"/>
    </source>
</evidence>
<dbReference type="RefSeq" id="WP_073071409.1">
    <property type="nucleotide sequence ID" value="NZ_MPPI01000011.1"/>
</dbReference>
<feature type="domain" description="Mechanosensitive ion channel MscS" evidence="9">
    <location>
        <begin position="382"/>
        <end position="447"/>
    </location>
</feature>
<evidence type="ECO:0000313" key="12">
    <source>
        <dbReference type="Proteomes" id="UP000238634"/>
    </source>
</evidence>
<sequence>MTRQKTIATGIGFGFAIALLFTTISSAQSPTTPSLPQLTLPQLTSPQTVTSTELARGEVKLDGRKLFTIAAPAVRNQQNGTPITARAQNIETNLNRIVDRNLDPNQLQVTTAIDSASNLPIISVNDQYLMTVTTLDAQLQGQEPSSYAKELTQTIRNALIEAKRERQSDFLVRQCAQAAGVGVVMFLTSWVLSRWQRRVIDQQRQRQTEIPADPIVSPNTAESANVTTSQIVQQQMIKRQQRNLREAQRRLLQLTQVGIWGIGILIILGLFPYTRWLQPIVFSTPLKILGIAIVTYLAIRLGDVVIDRFFSALSDGEVSSPQASQRIALRVSTFSVVVKSLSAIAFISIAMIAILSVTGIEVVPLLAGAGIIGLGISLASQNLIKDVINGFLILLEDQYAVGDVIQVGKASGLVEHMNLRITQLRNAEGRLITIPNSSIAIVENLSKDWARVDLAIVISYDANLDQAIHIIKQVGHEMDQAPDWQAKILEPPEMLGVDDLNNAGVTIRVWIKTQPLQQWNVGREFRRRLKLAMDEQDIAIGISQQSLPLRSAAEDRAFDGGNHSPDQNNLGGGARSK</sequence>
<evidence type="ECO:0000256" key="8">
    <source>
        <dbReference type="SAM" id="Phobius"/>
    </source>
</evidence>
<dbReference type="FunFam" id="3.30.70.100:FF:000018">
    <property type="entry name" value="MscS mechanosensitive ion channel"/>
    <property type="match status" value="1"/>
</dbReference>
<keyword evidence="3" id="KW-1003">Cell membrane</keyword>
<keyword evidence="5 8" id="KW-1133">Transmembrane helix</keyword>
<dbReference type="PANTHER" id="PTHR30460">
    <property type="entry name" value="MODERATE CONDUCTANCE MECHANOSENSITIVE CHANNEL YBIO"/>
    <property type="match status" value="1"/>
</dbReference>
<keyword evidence="6 8" id="KW-0472">Membrane</keyword>
<comment type="similarity">
    <text evidence="2">Belongs to the MscS (TC 1.A.23) family.</text>
</comment>
<evidence type="ECO:0000259" key="10">
    <source>
        <dbReference type="Pfam" id="PF21082"/>
    </source>
</evidence>
<evidence type="ECO:0000256" key="6">
    <source>
        <dbReference type="ARBA" id="ARBA00023136"/>
    </source>
</evidence>
<dbReference type="Proteomes" id="UP000238634">
    <property type="component" value="Unassembled WGS sequence"/>
</dbReference>
<dbReference type="InterPro" id="IPR045276">
    <property type="entry name" value="YbiO_bact"/>
</dbReference>
<evidence type="ECO:0000256" key="4">
    <source>
        <dbReference type="ARBA" id="ARBA00022692"/>
    </source>
</evidence>
<dbReference type="Pfam" id="PF21082">
    <property type="entry name" value="MS_channel_3rd"/>
    <property type="match status" value="1"/>
</dbReference>
<gene>
    <name evidence="11" type="ORF">C7B65_12180</name>
</gene>
<dbReference type="GO" id="GO:0005886">
    <property type="term" value="C:plasma membrane"/>
    <property type="evidence" value="ECO:0007669"/>
    <property type="project" value="UniProtKB-SubCell"/>
</dbReference>
<feature type="transmembrane region" description="Helical" evidence="8">
    <location>
        <begin position="280"/>
        <end position="299"/>
    </location>
</feature>
<evidence type="ECO:0000256" key="2">
    <source>
        <dbReference type="ARBA" id="ARBA00008017"/>
    </source>
</evidence>
<evidence type="ECO:0000256" key="7">
    <source>
        <dbReference type="SAM" id="MobiDB-lite"/>
    </source>
</evidence>
<dbReference type="Gene3D" id="1.10.287.1260">
    <property type="match status" value="1"/>
</dbReference>
<organism evidence="11 12">
    <name type="scientific">Phormidesmis priestleyi ULC007</name>
    <dbReference type="NCBI Taxonomy" id="1920490"/>
    <lineage>
        <taxon>Bacteria</taxon>
        <taxon>Bacillati</taxon>
        <taxon>Cyanobacteriota</taxon>
        <taxon>Cyanophyceae</taxon>
        <taxon>Leptolyngbyales</taxon>
        <taxon>Leptolyngbyaceae</taxon>
        <taxon>Phormidesmis</taxon>
    </lineage>
</organism>
<feature type="domain" description="Mechanosensitive ion channel MscS C-terminal" evidence="10">
    <location>
        <begin position="453"/>
        <end position="540"/>
    </location>
</feature>
<dbReference type="STRING" id="1920490.GCA_001895925_04538"/>
<feature type="transmembrane region" description="Helical" evidence="8">
    <location>
        <begin position="176"/>
        <end position="195"/>
    </location>
</feature>
<accession>A0A2T1DFT2</accession>
<dbReference type="PANTHER" id="PTHR30460:SF0">
    <property type="entry name" value="MODERATE CONDUCTANCE MECHANOSENSITIVE CHANNEL YBIO"/>
    <property type="match status" value="1"/>
</dbReference>
<dbReference type="Pfam" id="PF00924">
    <property type="entry name" value="MS_channel_2nd"/>
    <property type="match status" value="1"/>
</dbReference>
<dbReference type="Gene3D" id="3.30.70.100">
    <property type="match status" value="1"/>
</dbReference>
<keyword evidence="12" id="KW-1185">Reference proteome</keyword>
<feature type="transmembrane region" description="Helical" evidence="8">
    <location>
        <begin position="251"/>
        <end position="274"/>
    </location>
</feature>
<reference evidence="11 12" key="1">
    <citation type="submission" date="2018-02" db="EMBL/GenBank/DDBJ databases">
        <authorList>
            <person name="Cohen D.B."/>
            <person name="Kent A.D."/>
        </authorList>
    </citation>
    <scope>NUCLEOTIDE SEQUENCE [LARGE SCALE GENOMIC DNA]</scope>
    <source>
        <strain evidence="11 12">ULC007</strain>
    </source>
</reference>
<dbReference type="OrthoDB" id="9809206at2"/>
<comment type="caution">
    <text evidence="11">The sequence shown here is derived from an EMBL/GenBank/DDBJ whole genome shotgun (WGS) entry which is preliminary data.</text>
</comment>
<name>A0A2T1DFT2_9CYAN</name>
<comment type="subcellular location">
    <subcellularLocation>
        <location evidence="1">Cell membrane</location>
        <topology evidence="1">Multi-pass membrane protein</topology>
    </subcellularLocation>
</comment>
<dbReference type="SUPFAM" id="SSF82861">
    <property type="entry name" value="Mechanosensitive channel protein MscS (YggB), transmembrane region"/>
    <property type="match status" value="1"/>
</dbReference>
<dbReference type="InterPro" id="IPR011014">
    <property type="entry name" value="MscS_channel_TM-2"/>
</dbReference>
<proteinExistence type="inferred from homology"/>
<dbReference type="SUPFAM" id="SSF82689">
    <property type="entry name" value="Mechanosensitive channel protein MscS (YggB), C-terminal domain"/>
    <property type="match status" value="1"/>
</dbReference>